<dbReference type="PANTHER" id="PTHR15938:SF0">
    <property type="entry name" value="HOMOLOGOUS-PAIRING PROTEIN 2 HOMOLOG"/>
    <property type="match status" value="1"/>
</dbReference>
<keyword evidence="9" id="KW-1185">Reference proteome</keyword>
<dbReference type="GO" id="GO:0120230">
    <property type="term" value="F:recombinase activator activity"/>
    <property type="evidence" value="ECO:0007669"/>
    <property type="project" value="TreeGrafter"/>
</dbReference>
<dbReference type="GO" id="GO:0007129">
    <property type="term" value="P:homologous chromosome pairing at meiosis"/>
    <property type="evidence" value="ECO:0007669"/>
    <property type="project" value="TreeGrafter"/>
</dbReference>
<dbReference type="GO" id="GO:0120231">
    <property type="term" value="C:DNA recombinase auxiliary factor complex"/>
    <property type="evidence" value="ECO:0007669"/>
    <property type="project" value="TreeGrafter"/>
</dbReference>
<comment type="similarity">
    <text evidence="2">Belongs to the HOP2 family.</text>
</comment>
<evidence type="ECO:0000313" key="8">
    <source>
        <dbReference type="EMBL" id="KAI9268915.1"/>
    </source>
</evidence>
<accession>A0AAD5K4B9</accession>
<dbReference type="GO" id="GO:0003690">
    <property type="term" value="F:double-stranded DNA binding"/>
    <property type="evidence" value="ECO:0007669"/>
    <property type="project" value="TreeGrafter"/>
</dbReference>
<name>A0AAD5K4B9_9FUNG</name>
<dbReference type="Pfam" id="PF07106">
    <property type="entry name" value="WHD_TBPIP"/>
    <property type="match status" value="1"/>
</dbReference>
<evidence type="ECO:0000256" key="6">
    <source>
        <dbReference type="SAM" id="Coils"/>
    </source>
</evidence>
<reference evidence="8" key="2">
    <citation type="submission" date="2023-02" db="EMBL/GenBank/DDBJ databases">
        <authorList>
            <consortium name="DOE Joint Genome Institute"/>
            <person name="Mondo S.J."/>
            <person name="Chang Y."/>
            <person name="Wang Y."/>
            <person name="Ahrendt S."/>
            <person name="Andreopoulos W."/>
            <person name="Barry K."/>
            <person name="Beard J."/>
            <person name="Benny G.L."/>
            <person name="Blankenship S."/>
            <person name="Bonito G."/>
            <person name="Cuomo C."/>
            <person name="Desiro A."/>
            <person name="Gervers K.A."/>
            <person name="Hundley H."/>
            <person name="Kuo A."/>
            <person name="LaButti K."/>
            <person name="Lang B.F."/>
            <person name="Lipzen A."/>
            <person name="O'Donnell K."/>
            <person name="Pangilinan J."/>
            <person name="Reynolds N."/>
            <person name="Sandor L."/>
            <person name="Smith M.W."/>
            <person name="Tsang A."/>
            <person name="Grigoriev I.V."/>
            <person name="Stajich J.E."/>
            <person name="Spatafora J.W."/>
        </authorList>
    </citation>
    <scope>NUCLEOTIDE SEQUENCE</scope>
    <source>
        <strain evidence="8">RSA 2281</strain>
    </source>
</reference>
<dbReference type="GO" id="GO:0000794">
    <property type="term" value="C:condensed nuclear chromosome"/>
    <property type="evidence" value="ECO:0007669"/>
    <property type="project" value="TreeGrafter"/>
</dbReference>
<dbReference type="PANTHER" id="PTHR15938">
    <property type="entry name" value="TBP-1 INTERACTING PROTEIN"/>
    <property type="match status" value="1"/>
</dbReference>
<evidence type="ECO:0000256" key="2">
    <source>
        <dbReference type="ARBA" id="ARBA00007922"/>
    </source>
</evidence>
<proteinExistence type="inferred from homology"/>
<keyword evidence="3" id="KW-0233">DNA recombination</keyword>
<protein>
    <submittedName>
        <fullName evidence="8">Tat binding protein 1-interacting protein-domain-containing protein</fullName>
    </submittedName>
</protein>
<feature type="coiled-coil region" evidence="6">
    <location>
        <begin position="49"/>
        <end position="90"/>
    </location>
</feature>
<dbReference type="AlphaFoldDB" id="A0AAD5K4B9"/>
<evidence type="ECO:0000256" key="1">
    <source>
        <dbReference type="ARBA" id="ARBA00004123"/>
    </source>
</evidence>
<keyword evidence="6" id="KW-0175">Coiled coil</keyword>
<dbReference type="GO" id="GO:0010774">
    <property type="term" value="P:meiotic strand invasion involved in reciprocal meiotic recombination"/>
    <property type="evidence" value="ECO:0007669"/>
    <property type="project" value="TreeGrafter"/>
</dbReference>
<evidence type="ECO:0000256" key="4">
    <source>
        <dbReference type="ARBA" id="ARBA00023242"/>
    </source>
</evidence>
<organism evidence="8 9">
    <name type="scientific">Phascolomyces articulosus</name>
    <dbReference type="NCBI Taxonomy" id="60185"/>
    <lineage>
        <taxon>Eukaryota</taxon>
        <taxon>Fungi</taxon>
        <taxon>Fungi incertae sedis</taxon>
        <taxon>Mucoromycota</taxon>
        <taxon>Mucoromycotina</taxon>
        <taxon>Mucoromycetes</taxon>
        <taxon>Mucorales</taxon>
        <taxon>Lichtheimiaceae</taxon>
        <taxon>Phascolomyces</taxon>
    </lineage>
</organism>
<evidence type="ECO:0000256" key="5">
    <source>
        <dbReference type="ARBA" id="ARBA00023254"/>
    </source>
</evidence>
<dbReference type="Proteomes" id="UP001209540">
    <property type="component" value="Unassembled WGS sequence"/>
</dbReference>
<keyword evidence="5" id="KW-0469">Meiosis</keyword>
<dbReference type="InterPro" id="IPR036388">
    <property type="entry name" value="WH-like_DNA-bd_sf"/>
</dbReference>
<comment type="subcellular location">
    <subcellularLocation>
        <location evidence="1">Nucleus</location>
    </subcellularLocation>
</comment>
<dbReference type="EMBL" id="JAIXMP010000008">
    <property type="protein sequence ID" value="KAI9268915.1"/>
    <property type="molecule type" value="Genomic_DNA"/>
</dbReference>
<feature type="domain" description="Homologous-pairing protein 2 winged helix" evidence="7">
    <location>
        <begin position="3"/>
        <end position="45"/>
    </location>
</feature>
<gene>
    <name evidence="8" type="ORF">BDA99DRAFT_434953</name>
</gene>
<comment type="caution">
    <text evidence="8">The sequence shown here is derived from an EMBL/GenBank/DDBJ whole genome shotgun (WGS) entry which is preliminary data.</text>
</comment>
<evidence type="ECO:0000256" key="3">
    <source>
        <dbReference type="ARBA" id="ARBA00023172"/>
    </source>
</evidence>
<dbReference type="Gene3D" id="1.10.10.10">
    <property type="entry name" value="Winged helix-like DNA-binding domain superfamily/Winged helix DNA-binding domain"/>
    <property type="match status" value="1"/>
</dbReference>
<keyword evidence="4" id="KW-0539">Nucleus</keyword>
<reference evidence="8" key="1">
    <citation type="journal article" date="2022" name="IScience">
        <title>Evolution of zygomycete secretomes and the origins of terrestrial fungal ecologies.</title>
        <authorList>
            <person name="Chang Y."/>
            <person name="Wang Y."/>
            <person name="Mondo S."/>
            <person name="Ahrendt S."/>
            <person name="Andreopoulos W."/>
            <person name="Barry K."/>
            <person name="Beard J."/>
            <person name="Benny G.L."/>
            <person name="Blankenship S."/>
            <person name="Bonito G."/>
            <person name="Cuomo C."/>
            <person name="Desiro A."/>
            <person name="Gervers K.A."/>
            <person name="Hundley H."/>
            <person name="Kuo A."/>
            <person name="LaButti K."/>
            <person name="Lang B.F."/>
            <person name="Lipzen A."/>
            <person name="O'Donnell K."/>
            <person name="Pangilinan J."/>
            <person name="Reynolds N."/>
            <person name="Sandor L."/>
            <person name="Smith M.E."/>
            <person name="Tsang A."/>
            <person name="Grigoriev I.V."/>
            <person name="Stajich J.E."/>
            <person name="Spatafora J.W."/>
        </authorList>
    </citation>
    <scope>NUCLEOTIDE SEQUENCE</scope>
    <source>
        <strain evidence="8">RSA 2281</strain>
    </source>
</reference>
<dbReference type="GO" id="GO:0000709">
    <property type="term" value="P:meiotic joint molecule formation"/>
    <property type="evidence" value="ECO:0007669"/>
    <property type="project" value="TreeGrafter"/>
</dbReference>
<evidence type="ECO:0000313" key="9">
    <source>
        <dbReference type="Proteomes" id="UP001209540"/>
    </source>
</evidence>
<sequence length="194" mass="22744">MLADIFNNLQGKYPKANVVKVLDRLTSQDMIYSKTYGKTNIYSVKQVKKKRNQEEFNALDKQLEELSQQEKTLHEEMKWMEKELKLMRQEPQLEDAKMWVPQLLEKNSTLQARIDILKTDAVLLSDDEKTKINANYDQMRKAWRTRRKTGKEIYNAIAEHIPGKPYEIKAKLGIEDDPIPYEQDLLSIVLAKST</sequence>
<evidence type="ECO:0000259" key="7">
    <source>
        <dbReference type="Pfam" id="PF07106"/>
    </source>
</evidence>
<dbReference type="InterPro" id="IPR010776">
    <property type="entry name" value="Hop2_WH_dom"/>
</dbReference>